<comment type="caution">
    <text evidence="7">The sequence shown here is derived from an EMBL/GenBank/DDBJ whole genome shotgun (WGS) entry which is preliminary data.</text>
</comment>
<dbReference type="PROSITE" id="PS51192">
    <property type="entry name" value="HELICASE_ATP_BIND_1"/>
    <property type="match status" value="1"/>
</dbReference>
<keyword evidence="7" id="KW-0067">ATP-binding</keyword>
<dbReference type="RefSeq" id="WP_262562905.1">
    <property type="nucleotide sequence ID" value="NZ_JAOQJF010000001.1"/>
</dbReference>
<dbReference type="Gene3D" id="3.40.50.300">
    <property type="entry name" value="P-loop containing nucleotide triphosphate hydrolases"/>
    <property type="match status" value="1"/>
</dbReference>
<dbReference type="InterPro" id="IPR049730">
    <property type="entry name" value="SNF2/RAD54-like_C"/>
</dbReference>
<dbReference type="InterPro" id="IPR027417">
    <property type="entry name" value="P-loop_NTPase"/>
</dbReference>
<dbReference type="Gene3D" id="3.40.50.10810">
    <property type="entry name" value="Tandem AAA-ATPase domain"/>
    <property type="match status" value="1"/>
</dbReference>
<dbReference type="PROSITE" id="PS50966">
    <property type="entry name" value="ZF_SWIM"/>
    <property type="match status" value="1"/>
</dbReference>
<dbReference type="Pfam" id="PF00176">
    <property type="entry name" value="SNF2-rel_dom"/>
    <property type="match status" value="1"/>
</dbReference>
<sequence>MEKWEELFPQNTRKKGRELLENGRIRELSVNENEYSAAVLGRERYEVKISMDHGIPVRTECSCAVGRGRGKCAHMAAVLYAAEQEKAEEEKKSRAEQEEAAAYSHLDGTETDRGSAEDEKKAIRMLQGYRYFHGDQIRKSLKLSTEAETGGRKAISGGRLRLEQVGKGFERSGGQVLGQASAIGETERGRKSYFPIRLVFSSDEALRAECGCPECARSYRQYSGDCRCKYTAGLALLLEEYLKDHNIGDMTDAAGQYIIESTLWGKFMKQTKGPADPMRLEPRLIQKDKKLYVSFKTGAGRMFVVKNLEEFCEHVKNGEEAVYGSSTVLSHKRENFTEGSLPWLEFVNRIVQEEVRFADRMEDSWRFSGNRPSVGMLLELFGWRLDQFYELMGPSGVEAEDRDHGKKKQVLYARTGSPRIQVEIEPRYAGGKPGPAEKFDGVQVSGTMPELFYGMDTAYFIEADGLYRQSGELSDGLERLADVSMDGSFRFFVGRNRLAEFYHMILPRFREIAQVAEKDGELIRSFLPPRGEYQFYLDAEGGDFVCRPVVRYGNQEYSPVEAVRCIENGQDLMEPFRALAEEAGIALEVKRWFPVEVPQKEEFSCGGDEEVMYQVAENGVAALASLGEVLCTDRFRGCHVVRRVQTAVGVSVSSGMLDLKIDTGDIPSEELVELLHSYRQKKKYHRLKNGTFVRMEESSVGMLEEMAAALRLTPKEMIRGNMHLPVYRALYLDRLLEEHEDVYSKRDSHFKQIVKSFKTIKDADFEEPESLSATMRQYQKNGYRWLRTLESWNFGGILADDMGLGKTLQMIAVLLAAKLEGKTGTSLIVTPASLVFNWGEEFKKFAPELKVTLAAGTQAERQKRLEESVHSDVLITSYDLLKRDAALYEGREFLYQVLDEAQYIKNHTTAAAKAVKVIKSRFRFALTGTPIENRLSELWSIFDYLMPGFLYGYDTFRREFEIPVVKNNDQEAMERLQRMVGPFILRRLKQDVLRDLPEKTEEVRYVQMTGKQRKLYDGQAIHLRSLLDHQSEEEFNNSRFQVLTELTRLRQICCDPALCFEDYGDETAKTDACMELVQSAVDGGHRLLVFSQFTSMLDILSSRLDGEHVEHFMITGATPKEKRLQLVNAFNGGEVPVFLISLKAGGVGLNLTGADMVVHYDPWWNLAAQNQATDRAHRIGQQKNVTVYKLITKDSIEEKVLELQETKRELADRIIGQGTEQAAPMTREDMLRLLEIQT</sequence>
<dbReference type="SUPFAM" id="SSF52540">
    <property type="entry name" value="P-loop containing nucleoside triphosphate hydrolases"/>
    <property type="match status" value="2"/>
</dbReference>
<protein>
    <submittedName>
        <fullName evidence="7">DEAD/DEAH box helicase</fullName>
    </submittedName>
</protein>
<keyword evidence="7" id="KW-0347">Helicase</keyword>
<keyword evidence="2" id="KW-0479">Metal-binding</keyword>
<keyword evidence="2" id="KW-0863">Zinc-finger</keyword>
<evidence type="ECO:0000259" key="5">
    <source>
        <dbReference type="PROSITE" id="PS51192"/>
    </source>
</evidence>
<dbReference type="InterPro" id="IPR013663">
    <property type="entry name" value="Helicase_SWF/SNF/SWI_bac"/>
</dbReference>
<dbReference type="InterPro" id="IPR000330">
    <property type="entry name" value="SNF2_N"/>
</dbReference>
<dbReference type="PROSITE" id="PS51194">
    <property type="entry name" value="HELICASE_CTER"/>
    <property type="match status" value="1"/>
</dbReference>
<dbReference type="Proteomes" id="UP001652395">
    <property type="component" value="Unassembled WGS sequence"/>
</dbReference>
<evidence type="ECO:0000259" key="6">
    <source>
        <dbReference type="PROSITE" id="PS51194"/>
    </source>
</evidence>
<keyword evidence="8" id="KW-1185">Reference proteome</keyword>
<evidence type="ECO:0000256" key="3">
    <source>
        <dbReference type="SAM" id="MobiDB-lite"/>
    </source>
</evidence>
<gene>
    <name evidence="7" type="ORF">OCV69_00895</name>
</gene>
<organism evidence="7 8">
    <name type="scientific">Alitiscatomonas aceti</name>
    <dbReference type="NCBI Taxonomy" id="2981724"/>
    <lineage>
        <taxon>Bacteria</taxon>
        <taxon>Bacillati</taxon>
        <taxon>Bacillota</taxon>
        <taxon>Clostridia</taxon>
        <taxon>Lachnospirales</taxon>
        <taxon>Lachnospiraceae</taxon>
        <taxon>Alitiscatomonas</taxon>
    </lineage>
</organism>
<evidence type="ECO:0000256" key="2">
    <source>
        <dbReference type="PROSITE-ProRule" id="PRU00325"/>
    </source>
</evidence>
<evidence type="ECO:0000313" key="8">
    <source>
        <dbReference type="Proteomes" id="UP001652395"/>
    </source>
</evidence>
<feature type="region of interest" description="Disordered" evidence="3">
    <location>
        <begin position="89"/>
        <end position="118"/>
    </location>
</feature>
<keyword evidence="7" id="KW-0547">Nucleotide-binding</keyword>
<feature type="domain" description="Helicase C-terminal" evidence="6">
    <location>
        <begin position="1075"/>
        <end position="1231"/>
    </location>
</feature>
<dbReference type="SMART" id="SM00487">
    <property type="entry name" value="DEXDc"/>
    <property type="match status" value="1"/>
</dbReference>
<dbReference type="CDD" id="cd18793">
    <property type="entry name" value="SF2_C_SNF"/>
    <property type="match status" value="1"/>
</dbReference>
<dbReference type="GO" id="GO:0004386">
    <property type="term" value="F:helicase activity"/>
    <property type="evidence" value="ECO:0007669"/>
    <property type="project" value="UniProtKB-KW"/>
</dbReference>
<accession>A0ABT2UV33</accession>
<dbReference type="InterPro" id="IPR007527">
    <property type="entry name" value="Znf_SWIM"/>
</dbReference>
<dbReference type="SMART" id="SM00490">
    <property type="entry name" value="HELICc"/>
    <property type="match status" value="1"/>
</dbReference>
<feature type="domain" description="SWIM-type" evidence="4">
    <location>
        <begin position="45"/>
        <end position="83"/>
    </location>
</feature>
<keyword evidence="1" id="KW-0378">Hydrolase</keyword>
<evidence type="ECO:0000313" key="7">
    <source>
        <dbReference type="EMBL" id="MCU6798511.1"/>
    </source>
</evidence>
<dbReference type="InterPro" id="IPR001650">
    <property type="entry name" value="Helicase_C-like"/>
</dbReference>
<feature type="domain" description="Helicase ATP-binding" evidence="5">
    <location>
        <begin position="787"/>
        <end position="948"/>
    </location>
</feature>
<dbReference type="CDD" id="cd18012">
    <property type="entry name" value="DEXQc_arch_SWI2_SNF2"/>
    <property type="match status" value="1"/>
</dbReference>
<dbReference type="PANTHER" id="PTHR10799">
    <property type="entry name" value="SNF2/RAD54 HELICASE FAMILY"/>
    <property type="match status" value="1"/>
</dbReference>
<dbReference type="EMBL" id="JAOQJF010000001">
    <property type="protein sequence ID" value="MCU6798511.1"/>
    <property type="molecule type" value="Genomic_DNA"/>
</dbReference>
<name>A0ABT2UV33_9FIRM</name>
<reference evidence="7 8" key="1">
    <citation type="journal article" date="2021" name="ISME Commun">
        <title>Automated analysis of genomic sequences facilitates high-throughput and comprehensive description of bacteria.</title>
        <authorList>
            <person name="Hitch T.C.A."/>
        </authorList>
    </citation>
    <scope>NUCLEOTIDE SEQUENCE [LARGE SCALE GENOMIC DNA]</scope>
    <source>
        <strain evidence="8">f_CCE</strain>
    </source>
</reference>
<keyword evidence="2" id="KW-0862">Zinc</keyword>
<evidence type="ECO:0000259" key="4">
    <source>
        <dbReference type="PROSITE" id="PS50966"/>
    </source>
</evidence>
<feature type="compositionally biased region" description="Basic and acidic residues" evidence="3">
    <location>
        <begin position="107"/>
        <end position="118"/>
    </location>
</feature>
<proteinExistence type="predicted"/>
<dbReference type="Pfam" id="PF08455">
    <property type="entry name" value="SNF2_assoc"/>
    <property type="match status" value="1"/>
</dbReference>
<dbReference type="InterPro" id="IPR038718">
    <property type="entry name" value="SNF2-like_sf"/>
</dbReference>
<evidence type="ECO:0000256" key="1">
    <source>
        <dbReference type="ARBA" id="ARBA00022801"/>
    </source>
</evidence>
<dbReference type="Pfam" id="PF00271">
    <property type="entry name" value="Helicase_C"/>
    <property type="match status" value="1"/>
</dbReference>
<dbReference type="InterPro" id="IPR014001">
    <property type="entry name" value="Helicase_ATP-bd"/>
</dbReference>